<evidence type="ECO:0000313" key="6">
    <source>
        <dbReference type="EMBL" id="MCS4035004.1"/>
    </source>
</evidence>
<feature type="domain" description="SnoaL-like" evidence="1">
    <location>
        <begin position="21"/>
        <end position="111"/>
    </location>
</feature>
<organism evidence="4 9">
    <name type="scientific">Salinibacter ruber</name>
    <dbReference type="NCBI Taxonomy" id="146919"/>
    <lineage>
        <taxon>Bacteria</taxon>
        <taxon>Pseudomonadati</taxon>
        <taxon>Rhodothermota</taxon>
        <taxon>Rhodothermia</taxon>
        <taxon>Rhodothermales</taxon>
        <taxon>Salinibacteraceae</taxon>
        <taxon>Salinibacter</taxon>
    </lineage>
</organism>
<dbReference type="RefSeq" id="WP_011404036.1">
    <property type="nucleotide sequence ID" value="NZ_CALTRV010000001.1"/>
</dbReference>
<dbReference type="EMBL" id="JANUBB010000023">
    <property type="protein sequence ID" value="MCS3953359.1"/>
    <property type="molecule type" value="Genomic_DNA"/>
</dbReference>
<reference evidence="4" key="1">
    <citation type="submission" date="2022-08" db="EMBL/GenBank/DDBJ databases">
        <title>Genomic Encyclopedia of Type Strains, Phase V (KMG-V): Genome sequencing to study the core and pangenomes of soil and plant-associated prokaryotes.</title>
        <authorList>
            <person name="Whitman W."/>
        </authorList>
    </citation>
    <scope>NUCLEOTIDE SEQUENCE</scope>
    <source>
        <strain evidence="2">0</strain>
        <strain evidence="4">SP2016B</strain>
        <strain evidence="5">SP2017</strain>
        <strain evidence="8">SP3002</strain>
        <strain evidence="6">SP3012</strain>
        <strain evidence="7">SP3026</strain>
        <strain evidence="3">SP3049</strain>
    </source>
</reference>
<comment type="caution">
    <text evidence="4">The sequence shown here is derived from an EMBL/GenBank/DDBJ whole genome shotgun (WGS) entry which is preliminary data.</text>
</comment>
<evidence type="ECO:0000313" key="9">
    <source>
        <dbReference type="Proteomes" id="UP001155034"/>
    </source>
</evidence>
<dbReference type="EMBL" id="JANUBF010000001">
    <property type="protein sequence ID" value="MCS4035004.1"/>
    <property type="molecule type" value="Genomic_DNA"/>
</dbReference>
<dbReference type="InterPro" id="IPR032710">
    <property type="entry name" value="NTF2-like_dom_sf"/>
</dbReference>
<dbReference type="PANTHER" id="PTHR34003">
    <property type="entry name" value="BLL2395 PROTEIN"/>
    <property type="match status" value="1"/>
</dbReference>
<evidence type="ECO:0000313" key="3">
    <source>
        <dbReference type="EMBL" id="MCS3710239.1"/>
    </source>
</evidence>
<dbReference type="Gene3D" id="3.10.450.50">
    <property type="match status" value="1"/>
</dbReference>
<accession>A0A840DB72</accession>
<dbReference type="SUPFAM" id="SSF54427">
    <property type="entry name" value="NTF2-like"/>
    <property type="match status" value="1"/>
</dbReference>
<proteinExistence type="predicted"/>
<evidence type="ECO:0000313" key="7">
    <source>
        <dbReference type="EMBL" id="MCS4120882.1"/>
    </source>
</evidence>
<dbReference type="Proteomes" id="UP001155057">
    <property type="component" value="Unassembled WGS sequence"/>
</dbReference>
<dbReference type="Proteomes" id="UP001155034">
    <property type="component" value="Unassembled WGS sequence"/>
</dbReference>
<dbReference type="AlphaFoldDB" id="A0A840DB72"/>
<dbReference type="EMBL" id="JANTYZ010000004">
    <property type="protein sequence ID" value="MCS3865171.1"/>
    <property type="molecule type" value="Genomic_DNA"/>
</dbReference>
<dbReference type="EMBL" id="JANUAU010000010">
    <property type="protein sequence ID" value="MCS3678910.1"/>
    <property type="molecule type" value="Genomic_DNA"/>
</dbReference>
<dbReference type="InterPro" id="IPR037401">
    <property type="entry name" value="SnoaL-like"/>
</dbReference>
<dbReference type="Proteomes" id="UP001155010">
    <property type="component" value="Unassembled WGS sequence"/>
</dbReference>
<evidence type="ECO:0000313" key="8">
    <source>
        <dbReference type="EMBL" id="MCS4156710.1"/>
    </source>
</evidence>
<dbReference type="EMBL" id="JANUBL010000002">
    <property type="protein sequence ID" value="MCS4120882.1"/>
    <property type="molecule type" value="Genomic_DNA"/>
</dbReference>
<evidence type="ECO:0000313" key="2">
    <source>
        <dbReference type="EMBL" id="MCS3678910.1"/>
    </source>
</evidence>
<evidence type="ECO:0000259" key="1">
    <source>
        <dbReference type="Pfam" id="PF12680"/>
    </source>
</evidence>
<evidence type="ECO:0000313" key="4">
    <source>
        <dbReference type="EMBL" id="MCS3865171.1"/>
    </source>
</evidence>
<dbReference type="Proteomes" id="UP001155040">
    <property type="component" value="Unassembled WGS sequence"/>
</dbReference>
<evidence type="ECO:0000313" key="5">
    <source>
        <dbReference type="EMBL" id="MCS3953359.1"/>
    </source>
</evidence>
<dbReference type="GeneID" id="83728198"/>
<dbReference type="EMBL" id="JANUAE010000005">
    <property type="protein sequence ID" value="MCS3710239.1"/>
    <property type="molecule type" value="Genomic_DNA"/>
</dbReference>
<dbReference type="Pfam" id="PF12680">
    <property type="entry name" value="SnoaL_2"/>
    <property type="match status" value="1"/>
</dbReference>
<sequence>MSDLNALDQELNEMILQGEILEAFDKFYADDVVMEEGDDRRVGKEENREYEEQFVGSLEQFHSAEIKARAIDEENSVTFSEWHNEMTLEGVGRVDQKQVAVRTWNDDGQITNEKFYQIG</sequence>
<dbReference type="OMA" id="IVHERFY"/>
<dbReference type="Proteomes" id="UP001155027">
    <property type="component" value="Unassembled WGS sequence"/>
</dbReference>
<dbReference type="EMBL" id="JANTZM010000002">
    <property type="protein sequence ID" value="MCS4156710.1"/>
    <property type="molecule type" value="Genomic_DNA"/>
</dbReference>
<dbReference type="Proteomes" id="UP001155110">
    <property type="component" value="Unassembled WGS sequence"/>
</dbReference>
<gene>
    <name evidence="7" type="ORF">GGP45_001224</name>
    <name evidence="3" type="ORF">GGP61_001843</name>
    <name evidence="2" type="ORF">GGP71_002852</name>
    <name evidence="4" type="ORF">GGP82_001725</name>
    <name evidence="5" type="ORF">GGP83_003334</name>
    <name evidence="8" type="ORF">GGP99_000647</name>
    <name evidence="6" type="ORF">GGQ01_000045</name>
</gene>
<name>A0A840DB72_9BACT</name>
<dbReference type="Proteomes" id="UP001155144">
    <property type="component" value="Unassembled WGS sequence"/>
</dbReference>
<dbReference type="PANTHER" id="PTHR34003:SF2">
    <property type="entry name" value="SNOAL-LIKE DOMAIN-CONTAINING PROTEIN"/>
    <property type="match status" value="1"/>
</dbReference>
<protein>
    <recommendedName>
        <fullName evidence="1">SnoaL-like domain-containing protein</fullName>
    </recommendedName>
</protein>